<comment type="cofactor">
    <cofactor evidence="1">
        <name>pyridoxal 5'-phosphate</name>
        <dbReference type="ChEBI" id="CHEBI:597326"/>
    </cofactor>
</comment>
<evidence type="ECO:0000313" key="8">
    <source>
        <dbReference type="Proteomes" id="UP000325849"/>
    </source>
</evidence>
<dbReference type="InterPro" id="IPR036052">
    <property type="entry name" value="TrpB-like_PALP_sf"/>
</dbReference>
<evidence type="ECO:0000259" key="6">
    <source>
        <dbReference type="Pfam" id="PF00291"/>
    </source>
</evidence>
<evidence type="ECO:0000256" key="3">
    <source>
        <dbReference type="ARBA" id="ARBA00022898"/>
    </source>
</evidence>
<dbReference type="SUPFAM" id="SSF53686">
    <property type="entry name" value="Tryptophan synthase beta subunit-like PLP-dependent enzymes"/>
    <property type="match status" value="1"/>
</dbReference>
<dbReference type="Gene3D" id="3.40.50.1100">
    <property type="match status" value="2"/>
</dbReference>
<dbReference type="Proteomes" id="UP000325849">
    <property type="component" value="Unassembled WGS sequence"/>
</dbReference>
<evidence type="ECO:0000256" key="1">
    <source>
        <dbReference type="ARBA" id="ARBA00001933"/>
    </source>
</evidence>
<protein>
    <submittedName>
        <fullName evidence="7">D-cysteine desulfhydrase family protein</fullName>
    </submittedName>
</protein>
<feature type="active site" description="Nucleophile" evidence="4">
    <location>
        <position position="74"/>
    </location>
</feature>
<dbReference type="InterPro" id="IPR001926">
    <property type="entry name" value="TrpB-like_PALP"/>
</dbReference>
<keyword evidence="8" id="KW-1185">Reference proteome</keyword>
<feature type="modified residue" description="N6-(pyridoxal phosphate)lysine" evidence="5">
    <location>
        <position position="47"/>
    </location>
</feature>
<dbReference type="PIRSF" id="PIRSF006278">
    <property type="entry name" value="ACCD_DCysDesulf"/>
    <property type="match status" value="1"/>
</dbReference>
<dbReference type="OrthoDB" id="9801249at2"/>
<evidence type="ECO:0000256" key="2">
    <source>
        <dbReference type="ARBA" id="ARBA00008639"/>
    </source>
</evidence>
<sequence length="326" mass="33091">MSAKASLSTWPTPMEPMPRLAAALGLNGGELWVKRDDLTGLGGGGNKVRKLEWTVGHALAAGADTLVTTGAAQSNHARLTAAAGARLGMNVVLVFPGTPDSAAAGSGNLVLDSLFGASVHWSGETDPSAMGAVAEDVCEQLRRSGARPYAIPFGGSSPLGARGYVEGGDEIRSQLPAVDHVVVALGSGGTMAGLIGALGEERVLGVDCGAVAEPAEVVAALATEVTGRSVTASSLRVRLDQVGPGYGVLHEPVMEALNATARAEGIVLDPIYSGRAMAGLMAAVRDGEIRPDQRTVFLHTGGLPGLFGHTQTVRRSVAALGSFPSS</sequence>
<proteinExistence type="inferred from homology"/>
<dbReference type="RefSeq" id="WP_152889712.1">
    <property type="nucleotide sequence ID" value="NZ_VJZD01000073.1"/>
</dbReference>
<dbReference type="Pfam" id="PF00291">
    <property type="entry name" value="PALP"/>
    <property type="match status" value="1"/>
</dbReference>
<reference evidence="7 8" key="1">
    <citation type="submission" date="2019-07" db="EMBL/GenBank/DDBJ databases">
        <title>New species of Amycolatopsis and Streptomyces.</title>
        <authorList>
            <person name="Duangmal K."/>
            <person name="Teo W.F.A."/>
            <person name="Lipun K."/>
        </authorList>
    </citation>
    <scope>NUCLEOTIDE SEQUENCE [LARGE SCALE GENOMIC DNA]</scope>
    <source>
        <strain evidence="7 8">NBRC 109810</strain>
    </source>
</reference>
<dbReference type="PANTHER" id="PTHR43780:SF2">
    <property type="entry name" value="1-AMINOCYCLOPROPANE-1-CARBOXYLATE DEAMINASE-RELATED"/>
    <property type="match status" value="1"/>
</dbReference>
<evidence type="ECO:0000256" key="5">
    <source>
        <dbReference type="PIRSR" id="PIRSR006278-2"/>
    </source>
</evidence>
<name>A0A5N8VFE4_9ACTN</name>
<feature type="domain" description="Tryptophan synthase beta chain-like PALP" evidence="6">
    <location>
        <begin position="7"/>
        <end position="301"/>
    </location>
</feature>
<organism evidence="7 8">
    <name type="scientific">Streptomyces adustus</name>
    <dbReference type="NCBI Taxonomy" id="1609272"/>
    <lineage>
        <taxon>Bacteria</taxon>
        <taxon>Bacillati</taxon>
        <taxon>Actinomycetota</taxon>
        <taxon>Actinomycetes</taxon>
        <taxon>Kitasatosporales</taxon>
        <taxon>Streptomycetaceae</taxon>
        <taxon>Streptomyces</taxon>
    </lineage>
</organism>
<dbReference type="PANTHER" id="PTHR43780">
    <property type="entry name" value="1-AMINOCYCLOPROPANE-1-CARBOXYLATE DEAMINASE-RELATED"/>
    <property type="match status" value="1"/>
</dbReference>
<evidence type="ECO:0000313" key="7">
    <source>
        <dbReference type="EMBL" id="MPY33372.1"/>
    </source>
</evidence>
<dbReference type="GO" id="GO:0019148">
    <property type="term" value="F:D-cysteine desulfhydrase activity"/>
    <property type="evidence" value="ECO:0007669"/>
    <property type="project" value="TreeGrafter"/>
</dbReference>
<keyword evidence="3 5" id="KW-0663">Pyridoxal phosphate</keyword>
<dbReference type="AlphaFoldDB" id="A0A5N8VFE4"/>
<dbReference type="InterPro" id="IPR027278">
    <property type="entry name" value="ACCD_DCysDesulf"/>
</dbReference>
<evidence type="ECO:0000256" key="4">
    <source>
        <dbReference type="PIRSR" id="PIRSR006278-1"/>
    </source>
</evidence>
<dbReference type="EMBL" id="VJZD01000073">
    <property type="protein sequence ID" value="MPY33372.1"/>
    <property type="molecule type" value="Genomic_DNA"/>
</dbReference>
<accession>A0A5N8VFE4</accession>
<dbReference type="GO" id="GO:1901605">
    <property type="term" value="P:alpha-amino acid metabolic process"/>
    <property type="evidence" value="ECO:0007669"/>
    <property type="project" value="UniProtKB-ARBA"/>
</dbReference>
<comment type="similarity">
    <text evidence="2">Belongs to the ACC deaminase/D-cysteine desulfhydrase family.</text>
</comment>
<comment type="caution">
    <text evidence="7">The sequence shown here is derived from an EMBL/GenBank/DDBJ whole genome shotgun (WGS) entry which is preliminary data.</text>
</comment>
<gene>
    <name evidence="7" type="ORF">FNH09_19515</name>
</gene>